<proteinExistence type="predicted"/>
<name>A0A7J6X0D2_THATH</name>
<evidence type="ECO:0000313" key="2">
    <source>
        <dbReference type="Proteomes" id="UP000554482"/>
    </source>
</evidence>
<organism evidence="1 2">
    <name type="scientific">Thalictrum thalictroides</name>
    <name type="common">Rue-anemone</name>
    <name type="synonym">Anemone thalictroides</name>
    <dbReference type="NCBI Taxonomy" id="46969"/>
    <lineage>
        <taxon>Eukaryota</taxon>
        <taxon>Viridiplantae</taxon>
        <taxon>Streptophyta</taxon>
        <taxon>Embryophyta</taxon>
        <taxon>Tracheophyta</taxon>
        <taxon>Spermatophyta</taxon>
        <taxon>Magnoliopsida</taxon>
        <taxon>Ranunculales</taxon>
        <taxon>Ranunculaceae</taxon>
        <taxon>Thalictroideae</taxon>
        <taxon>Thalictrum</taxon>
    </lineage>
</organism>
<accession>A0A7J6X0D2</accession>
<gene>
    <name evidence="1" type="ORF">FRX31_008223</name>
</gene>
<keyword evidence="2" id="KW-1185">Reference proteome</keyword>
<reference evidence="1 2" key="1">
    <citation type="submission" date="2020-06" db="EMBL/GenBank/DDBJ databases">
        <title>Transcriptomic and genomic resources for Thalictrum thalictroides and T. hernandezii: Facilitating candidate gene discovery in an emerging model plant lineage.</title>
        <authorList>
            <person name="Arias T."/>
            <person name="Riano-Pachon D.M."/>
            <person name="Di Stilio V.S."/>
        </authorList>
    </citation>
    <scope>NUCLEOTIDE SEQUENCE [LARGE SCALE GENOMIC DNA]</scope>
    <source>
        <strain evidence="2">cv. WT478/WT964</strain>
        <tissue evidence="1">Leaves</tissue>
    </source>
</reference>
<dbReference type="EMBL" id="JABWDY010008459">
    <property type="protein sequence ID" value="KAF5202190.1"/>
    <property type="molecule type" value="Genomic_DNA"/>
</dbReference>
<dbReference type="Proteomes" id="UP000554482">
    <property type="component" value="Unassembled WGS sequence"/>
</dbReference>
<dbReference type="AlphaFoldDB" id="A0A7J6X0D2"/>
<sequence length="122" mass="13588">MECCGIIEKDREKGNDSVDGFNEGCSAYPISPSMRDVVEVLEKEVSFMTPLYPFHHQNPLGYSMVPLLQGTPEVCPPEVPVNDKSLAISSPTAVVVPGMFINADREKENKEELLLFTSDYYD</sequence>
<comment type="caution">
    <text evidence="1">The sequence shown here is derived from an EMBL/GenBank/DDBJ whole genome shotgun (WGS) entry which is preliminary data.</text>
</comment>
<evidence type="ECO:0000313" key="1">
    <source>
        <dbReference type="EMBL" id="KAF5202190.1"/>
    </source>
</evidence>
<protein>
    <submittedName>
        <fullName evidence="1">Uncharacterized protein</fullName>
    </submittedName>
</protein>